<name>A0A0K8ME04_9PROT</name>
<dbReference type="Proteomes" id="UP000036771">
    <property type="component" value="Unassembled WGS sequence"/>
</dbReference>
<gene>
    <name evidence="1" type="ORF">Cva_01439</name>
</gene>
<reference evidence="1 2" key="1">
    <citation type="submission" date="2015-03" db="EMBL/GenBank/DDBJ databases">
        <title>Caedibacter varicaedens, whole genome shotgun sequence.</title>
        <authorList>
            <person name="Suzuki H."/>
            <person name="Dapper A.L."/>
            <person name="Gibson A.K."/>
            <person name="Jackson C."/>
            <person name="Lee H."/>
            <person name="Pejaver V.R."/>
            <person name="Doak T."/>
            <person name="Lynch M."/>
        </authorList>
    </citation>
    <scope>NUCLEOTIDE SEQUENCE [LARGE SCALE GENOMIC DNA]</scope>
</reference>
<dbReference type="AlphaFoldDB" id="A0A0K8ME04"/>
<organism evidence="1 2">
    <name type="scientific">Caedimonas varicaedens</name>
    <dbReference type="NCBI Taxonomy" id="1629334"/>
    <lineage>
        <taxon>Bacteria</taxon>
        <taxon>Pseudomonadati</taxon>
        <taxon>Pseudomonadota</taxon>
        <taxon>Alphaproteobacteria</taxon>
        <taxon>Holosporales</taxon>
        <taxon>Caedimonadaceae</taxon>
        <taxon>Caedimonas</taxon>
    </lineage>
</organism>
<comment type="caution">
    <text evidence="1">The sequence shown here is derived from an EMBL/GenBank/DDBJ whole genome shotgun (WGS) entry which is preliminary data.</text>
</comment>
<sequence>MNSADEVSVCDQRCGEFKPRKISSYTLISAYQGSASARGLPLKDLLLAATTAQNLFATGQVGQQEEWLDNENEMGGKITLTNIFQDQGVSCLDYSQMIHTPTEIRYSQGMACVDQLDIWRVIKETSIDPFRTIPCKTKPCH</sequence>
<accession>A0A0K8ME04</accession>
<keyword evidence="2" id="KW-1185">Reference proteome</keyword>
<evidence type="ECO:0000313" key="2">
    <source>
        <dbReference type="Proteomes" id="UP000036771"/>
    </source>
</evidence>
<dbReference type="STRING" id="1629334.Cva_01439"/>
<evidence type="ECO:0000313" key="1">
    <source>
        <dbReference type="EMBL" id="GAO98770.1"/>
    </source>
</evidence>
<proteinExistence type="predicted"/>
<dbReference type="EMBL" id="BBVC01000090">
    <property type="protein sequence ID" value="GAO98770.1"/>
    <property type="molecule type" value="Genomic_DNA"/>
</dbReference>
<protein>
    <submittedName>
        <fullName evidence="1">Uncharacterized protein</fullName>
    </submittedName>
</protein>